<evidence type="ECO:0000313" key="2">
    <source>
        <dbReference type="Proteomes" id="UP000827986"/>
    </source>
</evidence>
<protein>
    <submittedName>
        <fullName evidence="1">Uncharacterized protein</fullName>
    </submittedName>
</protein>
<dbReference type="AlphaFoldDB" id="A0A9D3XFE3"/>
<dbReference type="Proteomes" id="UP000827986">
    <property type="component" value="Unassembled WGS sequence"/>
</dbReference>
<organism evidence="1 2">
    <name type="scientific">Mauremys mutica</name>
    <name type="common">yellowpond turtle</name>
    <dbReference type="NCBI Taxonomy" id="74926"/>
    <lineage>
        <taxon>Eukaryota</taxon>
        <taxon>Metazoa</taxon>
        <taxon>Chordata</taxon>
        <taxon>Craniata</taxon>
        <taxon>Vertebrata</taxon>
        <taxon>Euteleostomi</taxon>
        <taxon>Archelosauria</taxon>
        <taxon>Testudinata</taxon>
        <taxon>Testudines</taxon>
        <taxon>Cryptodira</taxon>
        <taxon>Durocryptodira</taxon>
        <taxon>Testudinoidea</taxon>
        <taxon>Geoemydidae</taxon>
        <taxon>Geoemydinae</taxon>
        <taxon>Mauremys</taxon>
    </lineage>
</organism>
<gene>
    <name evidence="1" type="ORF">KIL84_009355</name>
</gene>
<reference evidence="1" key="1">
    <citation type="submission" date="2021-09" db="EMBL/GenBank/DDBJ databases">
        <title>The genome of Mauremys mutica provides insights into the evolution of semi-aquatic lifestyle.</title>
        <authorList>
            <person name="Gong S."/>
            <person name="Gao Y."/>
        </authorList>
    </citation>
    <scope>NUCLEOTIDE SEQUENCE</scope>
    <source>
        <strain evidence="1">MM-2020</strain>
        <tissue evidence="1">Muscle</tissue>
    </source>
</reference>
<sequence length="141" mass="15209">MAAVDLIQQLLAGFLSTFFISSLVPLGPGQRRLQSYSASQPCRLTRSLALLERTHVPTASAQGSYRMQPMPGSQSFLQGSQLICSPLMPAGCVYPELPAQAGKVWMQSGQYVPCFPVTREHPRAAPLQKHQPAPAVLAHGP</sequence>
<dbReference type="EMBL" id="JAHDVG010000470">
    <property type="protein sequence ID" value="KAH1180519.1"/>
    <property type="molecule type" value="Genomic_DNA"/>
</dbReference>
<keyword evidence="2" id="KW-1185">Reference proteome</keyword>
<name>A0A9D3XFE3_9SAUR</name>
<accession>A0A9D3XFE3</accession>
<comment type="caution">
    <text evidence="1">The sequence shown here is derived from an EMBL/GenBank/DDBJ whole genome shotgun (WGS) entry which is preliminary data.</text>
</comment>
<proteinExistence type="predicted"/>
<evidence type="ECO:0000313" key="1">
    <source>
        <dbReference type="EMBL" id="KAH1180519.1"/>
    </source>
</evidence>